<dbReference type="EMBL" id="LSRF01000056">
    <property type="protein sequence ID" value="KXP06660.1"/>
    <property type="molecule type" value="Genomic_DNA"/>
</dbReference>
<organism evidence="2 3">
    <name type="scientific">Tsukamurella pseudospumae</name>
    <dbReference type="NCBI Taxonomy" id="239498"/>
    <lineage>
        <taxon>Bacteria</taxon>
        <taxon>Bacillati</taxon>
        <taxon>Actinomycetota</taxon>
        <taxon>Actinomycetes</taxon>
        <taxon>Mycobacteriales</taxon>
        <taxon>Tsukamurellaceae</taxon>
        <taxon>Tsukamurella</taxon>
    </lineage>
</organism>
<dbReference type="Proteomes" id="UP000070258">
    <property type="component" value="Unassembled WGS sequence"/>
</dbReference>
<dbReference type="AlphaFoldDB" id="A0A138A8E8"/>
<sequence length="86" mass="9530">MQRRIEITDLRGAEHPRAPQRDLRRLRRDDVLPINPNTFGSRSINPTATSTTCTAAAEPRRSRVEICALKATSAAANRCRASTASR</sequence>
<comment type="caution">
    <text evidence="2">The sequence shown here is derived from an EMBL/GenBank/DDBJ whole genome shotgun (WGS) entry which is preliminary data.</text>
</comment>
<reference evidence="3" key="1">
    <citation type="submission" date="2016-02" db="EMBL/GenBank/DDBJ databases">
        <authorList>
            <person name="Wen L."/>
            <person name="He K."/>
            <person name="Yang H."/>
        </authorList>
    </citation>
    <scope>NUCLEOTIDE SEQUENCE [LARGE SCALE GENOMIC DNA]</scope>
    <source>
        <strain evidence="3">JCM 15929</strain>
    </source>
</reference>
<name>A0A138A8E8_9ACTN</name>
<protein>
    <submittedName>
        <fullName evidence="2">Uncharacterized protein</fullName>
    </submittedName>
</protein>
<feature type="region of interest" description="Disordered" evidence="1">
    <location>
        <begin position="1"/>
        <end position="26"/>
    </location>
</feature>
<feature type="compositionally biased region" description="Low complexity" evidence="1">
    <location>
        <begin position="47"/>
        <end position="56"/>
    </location>
</feature>
<feature type="region of interest" description="Disordered" evidence="1">
    <location>
        <begin position="37"/>
        <end position="56"/>
    </location>
</feature>
<gene>
    <name evidence="2" type="ORF">AXK60_11350</name>
</gene>
<evidence type="ECO:0000313" key="2">
    <source>
        <dbReference type="EMBL" id="KXP06660.1"/>
    </source>
</evidence>
<accession>A0A138A8E8</accession>
<evidence type="ECO:0000256" key="1">
    <source>
        <dbReference type="SAM" id="MobiDB-lite"/>
    </source>
</evidence>
<proteinExistence type="predicted"/>
<evidence type="ECO:0000313" key="3">
    <source>
        <dbReference type="Proteomes" id="UP000070258"/>
    </source>
</evidence>
<feature type="compositionally biased region" description="Polar residues" evidence="1">
    <location>
        <begin position="37"/>
        <end position="46"/>
    </location>
</feature>